<dbReference type="RefSeq" id="WP_303284244.1">
    <property type="nucleotide sequence ID" value="NZ_BAABCZ010000001.1"/>
</dbReference>
<dbReference type="EMBL" id="JAUOEM010000009">
    <property type="protein sequence ID" value="MDO5989580.1"/>
    <property type="molecule type" value="Genomic_DNA"/>
</dbReference>
<organism evidence="1 2">
    <name type="scientific">Flavivirga amylovorans</name>
    <dbReference type="NCBI Taxonomy" id="870486"/>
    <lineage>
        <taxon>Bacteria</taxon>
        <taxon>Pseudomonadati</taxon>
        <taxon>Bacteroidota</taxon>
        <taxon>Flavobacteriia</taxon>
        <taxon>Flavobacteriales</taxon>
        <taxon>Flavobacteriaceae</taxon>
        <taxon>Flavivirga</taxon>
    </lineage>
</organism>
<comment type="caution">
    <text evidence="1">The sequence shown here is derived from an EMBL/GenBank/DDBJ whole genome shotgun (WGS) entry which is preliminary data.</text>
</comment>
<proteinExistence type="predicted"/>
<evidence type="ECO:0000313" key="1">
    <source>
        <dbReference type="EMBL" id="MDO5989580.1"/>
    </source>
</evidence>
<name>A0ABT8X6F5_9FLAO</name>
<evidence type="ECO:0008006" key="3">
    <source>
        <dbReference type="Google" id="ProtNLM"/>
    </source>
</evidence>
<protein>
    <recommendedName>
        <fullName evidence="3">Porin</fullName>
    </recommendedName>
</protein>
<sequence length="405" mass="46655">MLKKGFFIVFCIYNHFIVAQQKDSLSIKNGIDNPSLLTTHHFGIFSSRINSNFKLAPPKKPRLTINSISGNNFHPFVEAFIPKDPAVREQQSKLLWYDRNFTFIDQEITPAEYLNIVIDAVIKEFRLSINIPLAKKHELGVTLRSYLITKGKHPFSLFTGDETIEWFHSNIHGGEDPFGRRFYGLNQVNFRYVDRNGNILQLNNNDFFIGGIELDHYYYPTFSINKAQNIFINFGSHLGINTTKFNSSLDFGISLNAIKKITFKNSYELNIGFGGNVLHKNLIDFKEVIDLGNNPFLATAEGNIEIAKYTKKGHFNAFGINYQIQSRYNKVEESDYYRLVGNWQEVNGGWHHGIATLYKAHSNWSFIYTHGRPNYKLSIYFKEDFLVNNAPDFQTGLSLKIPVFK</sequence>
<reference evidence="1" key="1">
    <citation type="submission" date="2023-07" db="EMBL/GenBank/DDBJ databases">
        <title>Two novel species in the genus Flavivirga.</title>
        <authorList>
            <person name="Kwon K."/>
        </authorList>
    </citation>
    <scope>NUCLEOTIDE SEQUENCE</scope>
    <source>
        <strain evidence="1">KACC 14157</strain>
    </source>
</reference>
<evidence type="ECO:0000313" key="2">
    <source>
        <dbReference type="Proteomes" id="UP001176891"/>
    </source>
</evidence>
<accession>A0ABT8X6F5</accession>
<gene>
    <name evidence="1" type="ORF">Q4Q39_19420</name>
</gene>
<dbReference type="Proteomes" id="UP001176891">
    <property type="component" value="Unassembled WGS sequence"/>
</dbReference>
<keyword evidence="2" id="KW-1185">Reference proteome</keyword>